<sequence length="123" mass="14156">MSHSTGLHLKIAEWMLEHKETVSAYDVSENFGLTVNQARAFMTVLEKDGAIKTHRGKNVPSHTSSGYGLRTLKVTAIDREKIASRKKNPSYTNYKYYPLKSTSDLTRAEKWELIINNSRRRKR</sequence>
<dbReference type="Pfam" id="PF04703">
    <property type="entry name" value="FaeA"/>
    <property type="match status" value="1"/>
</dbReference>
<evidence type="ECO:0008006" key="4">
    <source>
        <dbReference type="Google" id="ProtNLM"/>
    </source>
</evidence>
<dbReference type="SUPFAM" id="SSF46785">
    <property type="entry name" value="Winged helix' DNA-binding domain"/>
    <property type="match status" value="1"/>
</dbReference>
<dbReference type="AlphaFoldDB" id="A0A5V4Z402"/>
<evidence type="ECO:0000313" key="3">
    <source>
        <dbReference type="EMBL" id="EBU3912409.1"/>
    </source>
</evidence>
<proteinExistence type="predicted"/>
<protein>
    <recommendedName>
        <fullName evidence="4">DNA-binding protein</fullName>
    </recommendedName>
</protein>
<accession>A0A5V4Z402</accession>
<comment type="caution">
    <text evidence="3">The sequence shown here is derived from an EMBL/GenBank/DDBJ whole genome shotgun (WGS) entry which is preliminary data.</text>
</comment>
<organism evidence="3">
    <name type="scientific">Salmonella enterica</name>
    <name type="common">Salmonella choleraesuis</name>
    <dbReference type="NCBI Taxonomy" id="28901"/>
    <lineage>
        <taxon>Bacteria</taxon>
        <taxon>Pseudomonadati</taxon>
        <taxon>Pseudomonadota</taxon>
        <taxon>Gammaproteobacteria</taxon>
        <taxon>Enterobacterales</taxon>
        <taxon>Enterobacteriaceae</taxon>
        <taxon>Salmonella</taxon>
    </lineage>
</organism>
<dbReference type="Gene3D" id="1.10.10.10">
    <property type="entry name" value="Winged helix-like DNA-binding domain superfamily/Winged helix DNA-binding domain"/>
    <property type="match status" value="1"/>
</dbReference>
<reference evidence="3" key="1">
    <citation type="submission" date="2018-07" db="EMBL/GenBank/DDBJ databases">
        <authorList>
            <consortium name="PulseNet: The National Subtyping Network for Foodborne Disease Surveillance"/>
            <person name="Tarr C.L."/>
            <person name="Trees E."/>
            <person name="Katz L.S."/>
            <person name="Carleton-Romer H.A."/>
            <person name="Stroika S."/>
            <person name="Kucerova Z."/>
            <person name="Roache K.F."/>
            <person name="Sabol A.L."/>
            <person name="Besser J."/>
            <person name="Gerner-Smidt P."/>
        </authorList>
    </citation>
    <scope>NUCLEOTIDE SEQUENCE</scope>
    <source>
        <strain evidence="3">PNUSAS029138</strain>
    </source>
</reference>
<evidence type="ECO:0000256" key="1">
    <source>
        <dbReference type="ARBA" id="ARBA00023015"/>
    </source>
</evidence>
<dbReference type="InterPro" id="IPR036390">
    <property type="entry name" value="WH_DNA-bd_sf"/>
</dbReference>
<dbReference type="EMBL" id="AAHBYH010000010">
    <property type="protein sequence ID" value="EBU3912409.1"/>
    <property type="molecule type" value="Genomic_DNA"/>
</dbReference>
<keyword evidence="2" id="KW-0804">Transcription</keyword>
<dbReference type="GO" id="GO:0006355">
    <property type="term" value="P:regulation of DNA-templated transcription"/>
    <property type="evidence" value="ECO:0007669"/>
    <property type="project" value="InterPro"/>
</dbReference>
<dbReference type="InterPro" id="IPR006793">
    <property type="entry name" value="FaeA"/>
</dbReference>
<keyword evidence="1" id="KW-0805">Transcription regulation</keyword>
<dbReference type="InterPro" id="IPR036388">
    <property type="entry name" value="WH-like_DNA-bd_sf"/>
</dbReference>
<evidence type="ECO:0000256" key="2">
    <source>
        <dbReference type="ARBA" id="ARBA00023163"/>
    </source>
</evidence>
<name>A0A5V4Z402_SALER</name>
<gene>
    <name evidence="3" type="ORF">CWK15_13275</name>
</gene>